<accession>A0A0B1R887</accession>
<dbReference type="AlphaFoldDB" id="A0A0B1R887"/>
<dbReference type="EMBL" id="JTJJ01000019">
    <property type="protein sequence ID" value="KHJ69223.1"/>
    <property type="molecule type" value="Genomic_DNA"/>
</dbReference>
<evidence type="ECO:0000313" key="1">
    <source>
        <dbReference type="EMBL" id="KHJ69223.1"/>
    </source>
</evidence>
<sequence length="71" mass="7957">MPAWENPFISGKKRAFMNRGVVITENGASPWREALIRLSVLRLCARWASRNPAAGKIDLASLMSELQESEQ</sequence>
<organism evidence="1 2">
    <name type="scientific">Pantoea rodasii</name>
    <dbReference type="NCBI Taxonomy" id="1076549"/>
    <lineage>
        <taxon>Bacteria</taxon>
        <taxon>Pseudomonadati</taxon>
        <taxon>Pseudomonadota</taxon>
        <taxon>Gammaproteobacteria</taxon>
        <taxon>Enterobacterales</taxon>
        <taxon>Erwiniaceae</taxon>
        <taxon>Pantoea</taxon>
    </lineage>
</organism>
<reference evidence="1 2" key="1">
    <citation type="submission" date="2014-11" db="EMBL/GenBank/DDBJ databases">
        <title>Genome sequencing of Pantoea rodasii ND03.</title>
        <authorList>
            <person name="Muhamad Yunos N.Y."/>
            <person name="Chan K.-G."/>
        </authorList>
    </citation>
    <scope>NUCLEOTIDE SEQUENCE [LARGE SCALE GENOMIC DNA]</scope>
    <source>
        <strain evidence="1 2">ND03</strain>
    </source>
</reference>
<name>A0A0B1R887_9GAMM</name>
<gene>
    <name evidence="1" type="ORF">QU24_04665</name>
</gene>
<proteinExistence type="predicted"/>
<dbReference type="Proteomes" id="UP000030853">
    <property type="component" value="Unassembled WGS sequence"/>
</dbReference>
<comment type="caution">
    <text evidence="1">The sequence shown here is derived from an EMBL/GenBank/DDBJ whole genome shotgun (WGS) entry which is preliminary data.</text>
</comment>
<protein>
    <submittedName>
        <fullName evidence="1">Uncharacterized protein</fullName>
    </submittedName>
</protein>
<evidence type="ECO:0000313" key="2">
    <source>
        <dbReference type="Proteomes" id="UP000030853"/>
    </source>
</evidence>